<organism evidence="13">
    <name type="scientific">marine metagenome</name>
    <dbReference type="NCBI Taxonomy" id="408172"/>
    <lineage>
        <taxon>unclassified sequences</taxon>
        <taxon>metagenomes</taxon>
        <taxon>ecological metagenomes</taxon>
    </lineage>
</organism>
<evidence type="ECO:0000256" key="7">
    <source>
        <dbReference type="ARBA" id="ARBA00022801"/>
    </source>
</evidence>
<comment type="catalytic activity">
    <reaction evidence="11">
        <text>di-trans,octa-cis-undecaprenyl diphosphate + H2O = di-trans,octa-cis-undecaprenyl phosphate + phosphate + H(+)</text>
        <dbReference type="Rhea" id="RHEA:28094"/>
        <dbReference type="ChEBI" id="CHEBI:15377"/>
        <dbReference type="ChEBI" id="CHEBI:15378"/>
        <dbReference type="ChEBI" id="CHEBI:43474"/>
        <dbReference type="ChEBI" id="CHEBI:58405"/>
        <dbReference type="ChEBI" id="CHEBI:60392"/>
        <dbReference type="EC" id="3.6.1.27"/>
    </reaction>
</comment>
<feature type="transmembrane region" description="Helical" evidence="12">
    <location>
        <begin position="106"/>
        <end position="128"/>
    </location>
</feature>
<keyword evidence="6 12" id="KW-0812">Transmembrane</keyword>
<accession>A0A381YR97</accession>
<reference evidence="13" key="1">
    <citation type="submission" date="2018-05" db="EMBL/GenBank/DDBJ databases">
        <authorList>
            <person name="Lanie J.A."/>
            <person name="Ng W.-L."/>
            <person name="Kazmierczak K.M."/>
            <person name="Andrzejewski T.M."/>
            <person name="Davidsen T.M."/>
            <person name="Wayne K.J."/>
            <person name="Tettelin H."/>
            <person name="Glass J.I."/>
            <person name="Rusch D."/>
            <person name="Podicherti R."/>
            <person name="Tsui H.-C.T."/>
            <person name="Winkler M.E."/>
        </authorList>
    </citation>
    <scope>NUCLEOTIDE SEQUENCE</scope>
</reference>
<keyword evidence="9 12" id="KW-0472">Membrane</keyword>
<gene>
    <name evidence="13" type="ORF">METZ01_LOCUS132389</name>
</gene>
<evidence type="ECO:0000256" key="12">
    <source>
        <dbReference type="SAM" id="Phobius"/>
    </source>
</evidence>
<dbReference type="Pfam" id="PF02673">
    <property type="entry name" value="BacA"/>
    <property type="match status" value="1"/>
</dbReference>
<evidence type="ECO:0000256" key="9">
    <source>
        <dbReference type="ARBA" id="ARBA00023136"/>
    </source>
</evidence>
<feature type="transmembrane region" description="Helical" evidence="12">
    <location>
        <begin position="73"/>
        <end position="94"/>
    </location>
</feature>
<name>A0A381YR97_9ZZZZ</name>
<dbReference type="PANTHER" id="PTHR30622">
    <property type="entry name" value="UNDECAPRENYL-DIPHOSPHATASE"/>
    <property type="match status" value="1"/>
</dbReference>
<evidence type="ECO:0000256" key="4">
    <source>
        <dbReference type="ARBA" id="ARBA00021581"/>
    </source>
</evidence>
<comment type="similarity">
    <text evidence="2">Belongs to the UppP family.</text>
</comment>
<proteinExistence type="inferred from homology"/>
<dbReference type="GO" id="GO:0050380">
    <property type="term" value="F:undecaprenyl-diphosphatase activity"/>
    <property type="evidence" value="ECO:0007669"/>
    <property type="project" value="UniProtKB-EC"/>
</dbReference>
<feature type="transmembrane region" description="Helical" evidence="12">
    <location>
        <begin position="140"/>
        <end position="156"/>
    </location>
</feature>
<dbReference type="InterPro" id="IPR003824">
    <property type="entry name" value="UppP"/>
</dbReference>
<evidence type="ECO:0000256" key="3">
    <source>
        <dbReference type="ARBA" id="ARBA00012374"/>
    </source>
</evidence>
<evidence type="ECO:0000256" key="1">
    <source>
        <dbReference type="ARBA" id="ARBA00004651"/>
    </source>
</evidence>
<dbReference type="PANTHER" id="PTHR30622:SF3">
    <property type="entry name" value="UNDECAPRENYL-DIPHOSPHATASE"/>
    <property type="match status" value="1"/>
</dbReference>
<protein>
    <recommendedName>
        <fullName evidence="4">Undecaprenyl-diphosphatase</fullName>
        <ecNumber evidence="3">3.6.1.27</ecNumber>
    </recommendedName>
    <alternativeName>
        <fullName evidence="10">Undecaprenyl pyrophosphate phosphatase</fullName>
    </alternativeName>
</protein>
<evidence type="ECO:0000256" key="2">
    <source>
        <dbReference type="ARBA" id="ARBA00010621"/>
    </source>
</evidence>
<feature type="transmembrane region" description="Helical" evidence="12">
    <location>
        <begin position="32"/>
        <end position="53"/>
    </location>
</feature>
<dbReference type="GO" id="GO:0005886">
    <property type="term" value="C:plasma membrane"/>
    <property type="evidence" value="ECO:0007669"/>
    <property type="project" value="UniProtKB-SubCell"/>
</dbReference>
<dbReference type="EMBL" id="UINC01018862">
    <property type="protein sequence ID" value="SVA79535.1"/>
    <property type="molecule type" value="Genomic_DNA"/>
</dbReference>
<dbReference type="EC" id="3.6.1.27" evidence="3"/>
<feature type="non-terminal residue" evidence="13">
    <location>
        <position position="1"/>
    </location>
</feature>
<keyword evidence="8 12" id="KW-1133">Transmembrane helix</keyword>
<evidence type="ECO:0000256" key="10">
    <source>
        <dbReference type="ARBA" id="ARBA00032707"/>
    </source>
</evidence>
<dbReference type="AlphaFoldDB" id="A0A381YR97"/>
<evidence type="ECO:0000256" key="8">
    <source>
        <dbReference type="ARBA" id="ARBA00022989"/>
    </source>
</evidence>
<keyword evidence="7" id="KW-0378">Hydrolase</keyword>
<evidence type="ECO:0000256" key="6">
    <source>
        <dbReference type="ARBA" id="ARBA00022692"/>
    </source>
</evidence>
<evidence type="ECO:0000313" key="13">
    <source>
        <dbReference type="EMBL" id="SVA79535.1"/>
    </source>
</evidence>
<comment type="subcellular location">
    <subcellularLocation>
        <location evidence="1">Cell membrane</location>
        <topology evidence="1">Multi-pass membrane protein</topology>
    </subcellularLocation>
</comment>
<keyword evidence="5" id="KW-1003">Cell membrane</keyword>
<sequence length="157" mass="16477">RTPGVTVFTLSLGAVAFFLVERMPRGIGDGRTVTWLVALAMGVAQAIALIPGVSRSGATIVVGMSLGLSRSAAARFAFLLGLPAIMAAVGHTAITLESSEVTGSVVVWFLTGLVMSAVVGYAVIAWFLRYIVKHSLDVFAIYRLVLAGVVLVWLWGA</sequence>
<evidence type="ECO:0000256" key="5">
    <source>
        <dbReference type="ARBA" id="ARBA00022475"/>
    </source>
</evidence>
<evidence type="ECO:0000256" key="11">
    <source>
        <dbReference type="ARBA" id="ARBA00047594"/>
    </source>
</evidence>